<dbReference type="EC" id="1.8.3.2" evidence="9"/>
<evidence type="ECO:0000256" key="2">
    <source>
        <dbReference type="ARBA" id="ARBA00004569"/>
    </source>
</evidence>
<dbReference type="PANTHER" id="PTHR12645">
    <property type="entry name" value="ALR/ERV"/>
    <property type="match status" value="1"/>
</dbReference>
<evidence type="ECO:0000256" key="1">
    <source>
        <dbReference type="ARBA" id="ARBA00001974"/>
    </source>
</evidence>
<comment type="cofactor">
    <cofactor evidence="1 9">
        <name>FAD</name>
        <dbReference type="ChEBI" id="CHEBI:57692"/>
    </cofactor>
</comment>
<dbReference type="InterPro" id="IPR036774">
    <property type="entry name" value="ERV/ALR_sulphydryl_oxid_sf"/>
</dbReference>
<keyword evidence="7" id="KW-1015">Disulfide bond</keyword>
<dbReference type="AlphaFoldDB" id="A0A1B6K4V6"/>
<dbReference type="PANTHER" id="PTHR12645:SF0">
    <property type="entry name" value="FAD-LINKED SULFHYDRYL OXIDASE ALR"/>
    <property type="match status" value="1"/>
</dbReference>
<dbReference type="GO" id="GO:0005758">
    <property type="term" value="C:mitochondrial intermembrane space"/>
    <property type="evidence" value="ECO:0007669"/>
    <property type="project" value="UniProtKB-SubCell"/>
</dbReference>
<dbReference type="InterPro" id="IPR039799">
    <property type="entry name" value="ALR/ERV"/>
</dbReference>
<dbReference type="Gene3D" id="1.20.120.310">
    <property type="entry name" value="ERV/ALR sulfhydryl oxidase domain"/>
    <property type="match status" value="1"/>
</dbReference>
<protein>
    <recommendedName>
        <fullName evidence="9">Sulfhydryl oxidase</fullName>
        <ecNumber evidence="9">1.8.3.2</ecNumber>
    </recommendedName>
</protein>
<dbReference type="InterPro" id="IPR017905">
    <property type="entry name" value="ERV/ALR_sulphydryl_oxidase"/>
</dbReference>
<keyword evidence="6" id="KW-0496">Mitochondrion</keyword>
<evidence type="ECO:0000256" key="8">
    <source>
        <dbReference type="ARBA" id="ARBA00048864"/>
    </source>
</evidence>
<evidence type="ECO:0000256" key="6">
    <source>
        <dbReference type="ARBA" id="ARBA00023128"/>
    </source>
</evidence>
<comment type="subcellular location">
    <subcellularLocation>
        <location evidence="2">Mitochondrion intermembrane space</location>
    </subcellularLocation>
</comment>
<dbReference type="PROSITE" id="PS51324">
    <property type="entry name" value="ERV_ALR"/>
    <property type="match status" value="1"/>
</dbReference>
<accession>A0A1B6K4V6</accession>
<gene>
    <name evidence="11" type="ORF">g.11994</name>
</gene>
<evidence type="ECO:0000256" key="4">
    <source>
        <dbReference type="ARBA" id="ARBA00022827"/>
    </source>
</evidence>
<dbReference type="SUPFAM" id="SSF69000">
    <property type="entry name" value="FAD-dependent thiol oxidase"/>
    <property type="match status" value="1"/>
</dbReference>
<organism evidence="11">
    <name type="scientific">Homalodisca liturata</name>
    <dbReference type="NCBI Taxonomy" id="320908"/>
    <lineage>
        <taxon>Eukaryota</taxon>
        <taxon>Metazoa</taxon>
        <taxon>Ecdysozoa</taxon>
        <taxon>Arthropoda</taxon>
        <taxon>Hexapoda</taxon>
        <taxon>Insecta</taxon>
        <taxon>Pterygota</taxon>
        <taxon>Neoptera</taxon>
        <taxon>Paraneoptera</taxon>
        <taxon>Hemiptera</taxon>
        <taxon>Auchenorrhyncha</taxon>
        <taxon>Membracoidea</taxon>
        <taxon>Cicadellidae</taxon>
        <taxon>Cicadellinae</taxon>
        <taxon>Proconiini</taxon>
        <taxon>Homalodisca</taxon>
    </lineage>
</organism>
<evidence type="ECO:0000256" key="3">
    <source>
        <dbReference type="ARBA" id="ARBA00022630"/>
    </source>
</evidence>
<keyword evidence="5 9" id="KW-0560">Oxidoreductase</keyword>
<proteinExistence type="predicted"/>
<name>A0A1B6K4V6_9HEMI</name>
<evidence type="ECO:0000256" key="7">
    <source>
        <dbReference type="ARBA" id="ARBA00023157"/>
    </source>
</evidence>
<evidence type="ECO:0000256" key="9">
    <source>
        <dbReference type="RuleBase" id="RU371123"/>
    </source>
</evidence>
<evidence type="ECO:0000256" key="5">
    <source>
        <dbReference type="ARBA" id="ARBA00023002"/>
    </source>
</evidence>
<evidence type="ECO:0000259" key="10">
    <source>
        <dbReference type="PROSITE" id="PS51324"/>
    </source>
</evidence>
<feature type="domain" description="ERV/ALR sulfhydryl oxidase" evidence="10">
    <location>
        <begin position="58"/>
        <end position="158"/>
    </location>
</feature>
<dbReference type="Pfam" id="PF04777">
    <property type="entry name" value="Evr1_Alr"/>
    <property type="match status" value="1"/>
</dbReference>
<dbReference type="FunFam" id="1.20.120.310:FF:000003">
    <property type="entry name" value="Sulfhydryl oxidase"/>
    <property type="match status" value="1"/>
</dbReference>
<evidence type="ECO:0000313" key="11">
    <source>
        <dbReference type="EMBL" id="JAT06487.1"/>
    </source>
</evidence>
<dbReference type="GO" id="GO:0050660">
    <property type="term" value="F:flavin adenine dinucleotide binding"/>
    <property type="evidence" value="ECO:0007669"/>
    <property type="project" value="TreeGrafter"/>
</dbReference>
<dbReference type="GO" id="GO:0016971">
    <property type="term" value="F:flavin-dependent sulfhydryl oxidase activity"/>
    <property type="evidence" value="ECO:0007669"/>
    <property type="project" value="InterPro"/>
</dbReference>
<dbReference type="EMBL" id="GECU01001220">
    <property type="protein sequence ID" value="JAT06487.1"/>
    <property type="molecule type" value="Transcribed_RNA"/>
</dbReference>
<keyword evidence="3 9" id="KW-0285">Flavoprotein</keyword>
<sequence>MVETEPGRANKSAFCRACDDFKTWAKLQKGQKQESEKEKQDTQVSEVGSVVTEVHSNCPLDKDELGRSTWGLLHTIAAYYPDNPSQETRDDVRIFFEKFAKLYPCRSCADHFREQITSFPPRVSNQQTLSRWLCDMHNLVNQRTGKPIFDCSRVNERWRDGWRDGSCD</sequence>
<comment type="catalytic activity">
    <reaction evidence="8 9">
        <text>2 R'C(R)SH + O2 = R'C(R)S-S(R)CR' + H2O2</text>
        <dbReference type="Rhea" id="RHEA:17357"/>
        <dbReference type="ChEBI" id="CHEBI:15379"/>
        <dbReference type="ChEBI" id="CHEBI:16240"/>
        <dbReference type="ChEBI" id="CHEBI:16520"/>
        <dbReference type="ChEBI" id="CHEBI:17412"/>
        <dbReference type="EC" id="1.8.3.2"/>
    </reaction>
</comment>
<keyword evidence="4 9" id="KW-0274">FAD</keyword>
<reference evidence="11" key="1">
    <citation type="submission" date="2015-11" db="EMBL/GenBank/DDBJ databases">
        <title>De novo transcriptome assembly of four potential Pierce s Disease insect vectors from Arizona vineyards.</title>
        <authorList>
            <person name="Tassone E.E."/>
        </authorList>
    </citation>
    <scope>NUCLEOTIDE SEQUENCE</scope>
</reference>